<protein>
    <submittedName>
        <fullName evidence="1">Uncharacterized protein</fullName>
    </submittedName>
</protein>
<evidence type="ECO:0000313" key="1">
    <source>
        <dbReference type="EMBL" id="GIH07760.1"/>
    </source>
</evidence>
<name>A0A8J3QDR8_9ACTN</name>
<dbReference type="EMBL" id="BONY01000040">
    <property type="protein sequence ID" value="GIH07760.1"/>
    <property type="molecule type" value="Genomic_DNA"/>
</dbReference>
<gene>
    <name evidence="1" type="ORF">Rhe02_58270</name>
</gene>
<keyword evidence="2" id="KW-1185">Reference proteome</keyword>
<dbReference type="RefSeq" id="WP_203911534.1">
    <property type="nucleotide sequence ID" value="NZ_BONY01000040.1"/>
</dbReference>
<dbReference type="AlphaFoldDB" id="A0A8J3QDR8"/>
<sequence>MSYPMQTNTIPSQGVPWFVPTGNRRADLQTVMELIIEAYDSDSDLMDGQAQFSSATLTGVGKAFMMGPQNFPSVSAFVNMCVQLSNLNTDPPDTLADLYCRWKADSMAEDLPKLPTIEEKEFRSELRRLRIRRTCKLTALDTVCIFKNAAVWTDGLGAHIVVGFTAKSLTQDHYTILIRVSDMQATGEQIMQKLWAVCDGQAAPKLSELVEVSYFAVGGSPKGDSISLSCQVLVQLGKPQLKVLGTWLTDDIHADAKHKAIAILADGQMCCTQYEANGFAAFRTKMELLPLSAPDFFGSVVTELKLPSVVCHAGAVQLLQGQGLVVTGIQDCVVVGVRGLHHNVIEGAIVCGGSDTGTDCGEDLLDSLLAIFDGTRAPLLTDMTYVKFFFYGGHYGGRGVTLRLELLCEFYERGLDLLGMLMLLHSSDADLVKALVIKPNGVVVGTGYPPDQERETLGGITLLDIEQLRGSAKVCGYYEVGKDFNDFEYNVAQCMPDDGIWTDHMGPCVTIGFTGVYPQTGKRCNALLHSLDPDARGGIIIKALQSLPDYHKLVNVGFFIVGGSPDNADSMTKIASVVQELNRLGLPLIGNWPTISEEHAGRAKAVMITKDGRLFGSIYQPKN</sequence>
<evidence type="ECO:0000313" key="2">
    <source>
        <dbReference type="Proteomes" id="UP000612899"/>
    </source>
</evidence>
<accession>A0A8J3QDR8</accession>
<reference evidence="1" key="1">
    <citation type="submission" date="2021-01" db="EMBL/GenBank/DDBJ databases">
        <title>Whole genome shotgun sequence of Rhizocola hellebori NBRC 109834.</title>
        <authorList>
            <person name="Komaki H."/>
            <person name="Tamura T."/>
        </authorList>
    </citation>
    <scope>NUCLEOTIDE SEQUENCE</scope>
    <source>
        <strain evidence="1">NBRC 109834</strain>
    </source>
</reference>
<organism evidence="1 2">
    <name type="scientific">Rhizocola hellebori</name>
    <dbReference type="NCBI Taxonomy" id="1392758"/>
    <lineage>
        <taxon>Bacteria</taxon>
        <taxon>Bacillati</taxon>
        <taxon>Actinomycetota</taxon>
        <taxon>Actinomycetes</taxon>
        <taxon>Micromonosporales</taxon>
        <taxon>Micromonosporaceae</taxon>
        <taxon>Rhizocola</taxon>
    </lineage>
</organism>
<dbReference type="Proteomes" id="UP000612899">
    <property type="component" value="Unassembled WGS sequence"/>
</dbReference>
<comment type="caution">
    <text evidence="1">The sequence shown here is derived from an EMBL/GenBank/DDBJ whole genome shotgun (WGS) entry which is preliminary data.</text>
</comment>
<proteinExistence type="predicted"/>